<dbReference type="PANTHER" id="PTHR47017:SF1">
    <property type="entry name" value="ACYL-COA"/>
    <property type="match status" value="1"/>
</dbReference>
<evidence type="ECO:0000313" key="1">
    <source>
        <dbReference type="EMBL" id="EQD67253.1"/>
    </source>
</evidence>
<gene>
    <name evidence="1" type="ORF">B2A_00827</name>
</gene>
<proteinExistence type="predicted"/>
<organism evidence="1">
    <name type="scientific">mine drainage metagenome</name>
    <dbReference type="NCBI Taxonomy" id="410659"/>
    <lineage>
        <taxon>unclassified sequences</taxon>
        <taxon>metagenomes</taxon>
        <taxon>ecological metagenomes</taxon>
    </lineage>
</organism>
<dbReference type="Pfam" id="PF04339">
    <property type="entry name" value="FemAB_like"/>
    <property type="match status" value="1"/>
</dbReference>
<name>T1BFB9_9ZZZZ</name>
<dbReference type="InterPro" id="IPR007434">
    <property type="entry name" value="FemAB-like"/>
</dbReference>
<reference evidence="1" key="1">
    <citation type="submission" date="2013-08" db="EMBL/GenBank/DDBJ databases">
        <authorList>
            <person name="Mendez C."/>
            <person name="Richter M."/>
            <person name="Ferrer M."/>
            <person name="Sanchez J."/>
        </authorList>
    </citation>
    <scope>NUCLEOTIDE SEQUENCE</scope>
</reference>
<sequence length="105" mass="11824">MTLALRIIERLDTTAAADWDALRPDDNPFLCHAFLAGLEQHGCLRAEWGWQAQHLGLFEDDRLVAAAPLYLKFNSHGEFVFDHAWAQALERAGGDYYPKLLCAVP</sequence>
<comment type="caution">
    <text evidence="1">The sequence shown here is derived from an EMBL/GenBank/DDBJ whole genome shotgun (WGS) entry which is preliminary data.</text>
</comment>
<accession>T1BFB9</accession>
<dbReference type="AlphaFoldDB" id="T1BFB9"/>
<reference evidence="1" key="2">
    <citation type="journal article" date="2014" name="ISME J.">
        <title>Microbial stratification in low pH oxic and suboxic macroscopic growths along an acid mine drainage.</title>
        <authorList>
            <person name="Mendez-Garcia C."/>
            <person name="Mesa V."/>
            <person name="Sprenger R.R."/>
            <person name="Richter M."/>
            <person name="Diez M.S."/>
            <person name="Solano J."/>
            <person name="Bargiela R."/>
            <person name="Golyshina O.V."/>
            <person name="Manteca A."/>
            <person name="Ramos J.L."/>
            <person name="Gallego J.R."/>
            <person name="Llorente I."/>
            <person name="Martins Dos Santos V.A."/>
            <person name="Jensen O.N."/>
            <person name="Pelaez A.I."/>
            <person name="Sanchez J."/>
            <person name="Ferrer M."/>
        </authorList>
    </citation>
    <scope>NUCLEOTIDE SEQUENCE</scope>
</reference>
<dbReference type="PANTHER" id="PTHR47017">
    <property type="entry name" value="ACYL-COA"/>
    <property type="match status" value="1"/>
</dbReference>
<protein>
    <submittedName>
        <fullName evidence="1">Protein containing DUF482</fullName>
    </submittedName>
</protein>
<feature type="non-terminal residue" evidence="1">
    <location>
        <position position="105"/>
    </location>
</feature>
<dbReference type="EMBL" id="AUZZ01000629">
    <property type="protein sequence ID" value="EQD67253.1"/>
    <property type="molecule type" value="Genomic_DNA"/>
</dbReference>